<name>A0AAJ6CRD7_9CHLR</name>
<dbReference type="Gene3D" id="1.10.150.20">
    <property type="entry name" value="5' to 3' exonuclease, C-terminal subdomain"/>
    <property type="match status" value="1"/>
</dbReference>
<evidence type="ECO:0000259" key="1">
    <source>
        <dbReference type="Pfam" id="PF04994"/>
    </source>
</evidence>
<dbReference type="AlphaFoldDB" id="A0AAJ6CRD7"/>
<proteinExistence type="predicted"/>
<evidence type="ECO:0000313" key="3">
    <source>
        <dbReference type="EMBL" id="WFG39111.1"/>
    </source>
</evidence>
<protein>
    <recommendedName>
        <fullName evidence="1">TfoX C-terminal domain-containing protein</fullName>
    </recommendedName>
</protein>
<dbReference type="Proteomes" id="UP001219901">
    <property type="component" value="Chromosome"/>
</dbReference>
<gene>
    <name evidence="2" type="ORF">GKO46_03675</name>
    <name evidence="3" type="ORF">GKO48_05585</name>
</gene>
<reference evidence="4" key="3">
    <citation type="submission" date="2023-06" db="EMBL/GenBank/DDBJ databases">
        <title>Pangenomics reveal diversification of enzyme families and niche specialization in globally abundant SAR202 bacteria.</title>
        <authorList>
            <person name="Saw J.H.W."/>
        </authorList>
    </citation>
    <scope>NUCLEOTIDE SEQUENCE [LARGE SCALE GENOMIC DNA]</scope>
    <source>
        <strain evidence="4">JH1073</strain>
    </source>
</reference>
<accession>A0AAJ6CRD7</accession>
<sequence>MKISDMRGLGPKSSERLSAVGIDTAEKLEEIGAVAAYRLLSDAFPDWVSPNALWGMQAALMEIDWRQLPRELKDQLLDELES</sequence>
<evidence type="ECO:0000313" key="4">
    <source>
        <dbReference type="Proteomes" id="UP001219901"/>
    </source>
</evidence>
<evidence type="ECO:0000313" key="5">
    <source>
        <dbReference type="Proteomes" id="UP001321249"/>
    </source>
</evidence>
<evidence type="ECO:0000313" key="2">
    <source>
        <dbReference type="EMBL" id="MDG0866169.1"/>
    </source>
</evidence>
<dbReference type="EMBL" id="CP046147">
    <property type="protein sequence ID" value="WFG39111.1"/>
    <property type="molecule type" value="Genomic_DNA"/>
</dbReference>
<dbReference type="InterPro" id="IPR007077">
    <property type="entry name" value="TfoX_C"/>
</dbReference>
<keyword evidence="4" id="KW-1185">Reference proteome</keyword>
<dbReference type="InterPro" id="IPR047525">
    <property type="entry name" value="TfoX-like"/>
</dbReference>
<organism evidence="3 4">
    <name type="scientific">Candidatus Lucifugimonas marina</name>
    <dbReference type="NCBI Taxonomy" id="3038979"/>
    <lineage>
        <taxon>Bacteria</taxon>
        <taxon>Bacillati</taxon>
        <taxon>Chloroflexota</taxon>
        <taxon>Dehalococcoidia</taxon>
        <taxon>SAR202 cluster</taxon>
        <taxon>Candidatus Lucifugimonadales</taxon>
        <taxon>Candidatus Lucifugimonadaceae</taxon>
        <taxon>Candidatus Lucifugimonas</taxon>
    </lineage>
</organism>
<dbReference type="PANTHER" id="PTHR36121">
    <property type="entry name" value="PROTEIN SXY"/>
    <property type="match status" value="1"/>
</dbReference>
<dbReference type="PANTHER" id="PTHR36121:SF1">
    <property type="entry name" value="PROTEIN SXY"/>
    <property type="match status" value="1"/>
</dbReference>
<reference evidence="4 5" key="1">
    <citation type="submission" date="2019-11" db="EMBL/GenBank/DDBJ databases">
        <authorList>
            <person name="Cho J.-C."/>
        </authorList>
    </citation>
    <scope>NUCLEOTIDE SEQUENCE [LARGE SCALE GENOMIC DNA]</scope>
    <source>
        <strain evidence="3 4">JH1073</strain>
        <strain evidence="2 5">JH702</strain>
    </source>
</reference>
<reference evidence="3" key="2">
    <citation type="journal article" date="2023" name="Nat. Commun.">
        <title>Cultivation of marine bacteria of the SAR202 clade.</title>
        <authorList>
            <person name="Lim Y."/>
            <person name="Seo J.H."/>
            <person name="Giovannoni S.J."/>
            <person name="Kang I."/>
            <person name="Cho J.C."/>
        </authorList>
    </citation>
    <scope>NUCLEOTIDE SEQUENCE</scope>
    <source>
        <strain evidence="3">JH1073</strain>
    </source>
</reference>
<dbReference type="EMBL" id="WMBE01000001">
    <property type="protein sequence ID" value="MDG0866169.1"/>
    <property type="molecule type" value="Genomic_DNA"/>
</dbReference>
<dbReference type="Pfam" id="PF04994">
    <property type="entry name" value="TfoX_C"/>
    <property type="match status" value="1"/>
</dbReference>
<dbReference type="RefSeq" id="WP_342822469.1">
    <property type="nucleotide sequence ID" value="NZ_CP046146.1"/>
</dbReference>
<feature type="domain" description="TfoX C-terminal" evidence="1">
    <location>
        <begin position="2"/>
        <end position="79"/>
    </location>
</feature>
<dbReference type="Proteomes" id="UP001321249">
    <property type="component" value="Unassembled WGS sequence"/>
</dbReference>